<dbReference type="EMBL" id="JQ844218">
    <property type="protein sequence ID" value="AGS52995.1"/>
    <property type="molecule type" value="Genomic_DNA"/>
</dbReference>
<protein>
    <submittedName>
        <fullName evidence="1">Uncharacterized protein</fullName>
    </submittedName>
</protein>
<reference evidence="1" key="1">
    <citation type="submission" date="2012-03" db="EMBL/GenBank/DDBJ databases">
        <title>Functional metagenomics reveals considerable lignocellulase gene clusters in the gut microbiome of a wood-feeding higher termite.</title>
        <authorList>
            <person name="Liu N."/>
        </authorList>
    </citation>
    <scope>NUCLEOTIDE SEQUENCE</scope>
</reference>
<dbReference type="AlphaFoldDB" id="A0A806KEC9"/>
<evidence type="ECO:0000313" key="1">
    <source>
        <dbReference type="EMBL" id="AGS52995.1"/>
    </source>
</evidence>
<sequence>MEIKINNNNADITIDTEKTIGEIMAGLENWLAGSGHRLSGIAIDGQAANLSSMEEIFVKDIDSVKLLEISTSSIAELDAVSLLNLLADIDEYENLSFEERNAFFNNWKERPQALFASEYNDDLYDAFVNTFLNAAFSAQVLRSITEERLREVNEPLKEFENIKQMIEEVCARLVDLPLDIQTGKDARAAQTIQIFSALAQKIIRIIKQFEIQGFFQKESVSVLITGFNEKVKEFLNAYEAQDTVLIGDLAEYEIAPGLQELYKNCHEAMAGIK</sequence>
<proteinExistence type="predicted"/>
<organism evidence="1">
    <name type="scientific">uncultured bacterium contig00030</name>
    <dbReference type="NCBI Taxonomy" id="1181519"/>
    <lineage>
        <taxon>Bacteria</taxon>
        <taxon>environmental samples</taxon>
    </lineage>
</organism>
<accession>A0A806KEC9</accession>
<name>A0A806KEC9_9BACT</name>